<dbReference type="OrthoDB" id="474235at2"/>
<gene>
    <name evidence="2" type="ordered locus">Sros_4300</name>
</gene>
<dbReference type="Proteomes" id="UP000002029">
    <property type="component" value="Chromosome"/>
</dbReference>
<evidence type="ECO:0000313" key="3">
    <source>
        <dbReference type="Proteomes" id="UP000002029"/>
    </source>
</evidence>
<name>D2AZV5_STRRD</name>
<dbReference type="eggNOG" id="COG2890">
    <property type="taxonomic scope" value="Bacteria"/>
</dbReference>
<feature type="domain" description="Methyltransferase" evidence="1">
    <location>
        <begin position="57"/>
        <end position="140"/>
    </location>
</feature>
<dbReference type="Pfam" id="PF13649">
    <property type="entry name" value="Methyltransf_25"/>
    <property type="match status" value="1"/>
</dbReference>
<sequence>MASYWQRTLEDFEKFLSDRPGSGYIDWQPTKWQSLLNVRDILLENCWPAGTTERSALELGCGSATLLSQLASCGVESVGVDRDPAALRLAEAAVKSMGMDAPTLILGDFNDPVTVGNLQADLVLHVGVIEHFDRAGQLSFLDLSRSLARSHVLVAVPNESSPVFRSFITAMERADRVYEDDHEEISVPDLAAELGLEITISDGAHVFLGKREYYNRGDADLDRFYEEVGERLRDLDPDRYAAFPDLDFSGIHVEDLRRIERELDREQRLRFGFLTYYLLRVPR</sequence>
<dbReference type="KEGG" id="sro:Sros_4300"/>
<dbReference type="AlphaFoldDB" id="D2AZV5"/>
<keyword evidence="3" id="KW-1185">Reference proteome</keyword>
<dbReference type="SUPFAM" id="SSF53335">
    <property type="entry name" value="S-adenosyl-L-methionine-dependent methyltransferases"/>
    <property type="match status" value="1"/>
</dbReference>
<dbReference type="STRING" id="479432.Sros_4300"/>
<dbReference type="CDD" id="cd02440">
    <property type="entry name" value="AdoMet_MTases"/>
    <property type="match status" value="1"/>
</dbReference>
<evidence type="ECO:0000259" key="1">
    <source>
        <dbReference type="Pfam" id="PF13649"/>
    </source>
</evidence>
<dbReference type="Gene3D" id="3.40.50.150">
    <property type="entry name" value="Vaccinia Virus protein VP39"/>
    <property type="match status" value="1"/>
</dbReference>
<accession>D2AZV5</accession>
<evidence type="ECO:0000313" key="2">
    <source>
        <dbReference type="EMBL" id="ACZ87189.1"/>
    </source>
</evidence>
<dbReference type="RefSeq" id="WP_012890931.1">
    <property type="nucleotide sequence ID" value="NC_013595.1"/>
</dbReference>
<dbReference type="InterPro" id="IPR041698">
    <property type="entry name" value="Methyltransf_25"/>
</dbReference>
<dbReference type="EMBL" id="CP001814">
    <property type="protein sequence ID" value="ACZ87189.1"/>
    <property type="molecule type" value="Genomic_DNA"/>
</dbReference>
<reference evidence="2 3" key="1">
    <citation type="journal article" date="2010" name="Stand. Genomic Sci.">
        <title>Complete genome sequence of Streptosporangium roseum type strain (NI 9100).</title>
        <authorList>
            <person name="Nolan M."/>
            <person name="Sikorski J."/>
            <person name="Jando M."/>
            <person name="Lucas S."/>
            <person name="Lapidus A."/>
            <person name="Glavina Del Rio T."/>
            <person name="Chen F."/>
            <person name="Tice H."/>
            <person name="Pitluck S."/>
            <person name="Cheng J.F."/>
            <person name="Chertkov O."/>
            <person name="Sims D."/>
            <person name="Meincke L."/>
            <person name="Brettin T."/>
            <person name="Han C."/>
            <person name="Detter J.C."/>
            <person name="Bruce D."/>
            <person name="Goodwin L."/>
            <person name="Land M."/>
            <person name="Hauser L."/>
            <person name="Chang Y.J."/>
            <person name="Jeffries C.D."/>
            <person name="Ivanova N."/>
            <person name="Mavromatis K."/>
            <person name="Mikhailova N."/>
            <person name="Chen A."/>
            <person name="Palaniappan K."/>
            <person name="Chain P."/>
            <person name="Rohde M."/>
            <person name="Goker M."/>
            <person name="Bristow J."/>
            <person name="Eisen J.A."/>
            <person name="Markowitz V."/>
            <person name="Hugenholtz P."/>
            <person name="Kyrpides N.C."/>
            <person name="Klenk H.P."/>
        </authorList>
    </citation>
    <scope>NUCLEOTIDE SEQUENCE [LARGE SCALE GENOMIC DNA]</scope>
    <source>
        <strain evidence="3">ATCC 12428 / DSM 43021 / JCM 3005 / NI 9100</strain>
    </source>
</reference>
<dbReference type="InterPro" id="IPR029063">
    <property type="entry name" value="SAM-dependent_MTases_sf"/>
</dbReference>
<protein>
    <recommendedName>
        <fullName evidence="1">Methyltransferase domain-containing protein</fullName>
    </recommendedName>
</protein>
<proteinExistence type="predicted"/>
<dbReference type="HOGENOM" id="CLU_983256_0_0_11"/>
<organism evidence="2 3">
    <name type="scientific">Streptosporangium roseum (strain ATCC 12428 / DSM 43021 / JCM 3005 / KCTC 9067 / NCIMB 10171 / NRRL 2505 / NI 9100)</name>
    <dbReference type="NCBI Taxonomy" id="479432"/>
    <lineage>
        <taxon>Bacteria</taxon>
        <taxon>Bacillati</taxon>
        <taxon>Actinomycetota</taxon>
        <taxon>Actinomycetes</taxon>
        <taxon>Streptosporangiales</taxon>
        <taxon>Streptosporangiaceae</taxon>
        <taxon>Streptosporangium</taxon>
    </lineage>
</organism>